<feature type="compositionally biased region" description="Acidic residues" evidence="1">
    <location>
        <begin position="334"/>
        <end position="347"/>
    </location>
</feature>
<evidence type="ECO:0000313" key="4">
    <source>
        <dbReference type="EMBL" id="TWU00765.1"/>
    </source>
</evidence>
<dbReference type="EMBL" id="SJPN01000005">
    <property type="protein sequence ID" value="TWU00765.1"/>
    <property type="molecule type" value="Genomic_DNA"/>
</dbReference>
<dbReference type="InterPro" id="IPR011429">
    <property type="entry name" value="Cyt_c_Planctomycete-type"/>
</dbReference>
<dbReference type="AlphaFoldDB" id="A0A5C6AL60"/>
<feature type="transmembrane region" description="Helical" evidence="2">
    <location>
        <begin position="283"/>
        <end position="302"/>
    </location>
</feature>
<feature type="compositionally biased region" description="Low complexity" evidence="1">
    <location>
        <begin position="348"/>
        <end position="357"/>
    </location>
</feature>
<evidence type="ECO:0000256" key="1">
    <source>
        <dbReference type="SAM" id="MobiDB-lite"/>
    </source>
</evidence>
<evidence type="ECO:0000256" key="2">
    <source>
        <dbReference type="SAM" id="Phobius"/>
    </source>
</evidence>
<feature type="region of interest" description="Disordered" evidence="1">
    <location>
        <begin position="321"/>
        <end position="357"/>
    </location>
</feature>
<dbReference type="GO" id="GO:0009055">
    <property type="term" value="F:electron transfer activity"/>
    <property type="evidence" value="ECO:0007669"/>
    <property type="project" value="InterPro"/>
</dbReference>
<keyword evidence="2" id="KW-0812">Transmembrane</keyword>
<dbReference type="RefSeq" id="WP_231742137.1">
    <property type="nucleotide sequence ID" value="NZ_CP151726.1"/>
</dbReference>
<dbReference type="GO" id="GO:0020037">
    <property type="term" value="F:heme binding"/>
    <property type="evidence" value="ECO:0007669"/>
    <property type="project" value="InterPro"/>
</dbReference>
<dbReference type="InterPro" id="IPR036909">
    <property type="entry name" value="Cyt_c-like_dom_sf"/>
</dbReference>
<reference evidence="4 5" key="1">
    <citation type="submission" date="2019-02" db="EMBL/GenBank/DDBJ databases">
        <title>Deep-cultivation of Planctomycetes and their phenomic and genomic characterization uncovers novel biology.</title>
        <authorList>
            <person name="Wiegand S."/>
            <person name="Jogler M."/>
            <person name="Boedeker C."/>
            <person name="Pinto D."/>
            <person name="Vollmers J."/>
            <person name="Rivas-Marin E."/>
            <person name="Kohn T."/>
            <person name="Peeters S.H."/>
            <person name="Heuer A."/>
            <person name="Rast P."/>
            <person name="Oberbeckmann S."/>
            <person name="Bunk B."/>
            <person name="Jeske O."/>
            <person name="Meyerdierks A."/>
            <person name="Storesund J.E."/>
            <person name="Kallscheuer N."/>
            <person name="Luecker S."/>
            <person name="Lage O.M."/>
            <person name="Pohl T."/>
            <person name="Merkel B.J."/>
            <person name="Hornburger P."/>
            <person name="Mueller R.-W."/>
            <person name="Bruemmer F."/>
            <person name="Labrenz M."/>
            <person name="Spormann A.M."/>
            <person name="Op Den Camp H."/>
            <person name="Overmann J."/>
            <person name="Amann R."/>
            <person name="Jetten M.S.M."/>
            <person name="Mascher T."/>
            <person name="Medema M.H."/>
            <person name="Devos D.P."/>
            <person name="Kaster A.-K."/>
            <person name="Ovreas L."/>
            <person name="Rohde M."/>
            <person name="Galperin M.Y."/>
            <person name="Jogler C."/>
        </authorList>
    </citation>
    <scope>NUCLEOTIDE SEQUENCE [LARGE SCALE GENOMIC DNA]</scope>
    <source>
        <strain evidence="4 5">Pla52n</strain>
    </source>
</reference>
<name>A0A5C6AL60_9BACT</name>
<feature type="transmembrane region" description="Helical" evidence="2">
    <location>
        <begin position="179"/>
        <end position="199"/>
    </location>
</feature>
<dbReference type="SUPFAM" id="SSF46626">
    <property type="entry name" value="Cytochrome c"/>
    <property type="match status" value="1"/>
</dbReference>
<accession>A0A5C6AL60</accession>
<dbReference type="Pfam" id="PF07635">
    <property type="entry name" value="PSCyt1"/>
    <property type="match status" value="1"/>
</dbReference>
<feature type="transmembrane region" description="Helical" evidence="2">
    <location>
        <begin position="211"/>
        <end position="230"/>
    </location>
</feature>
<proteinExistence type="predicted"/>
<dbReference type="PANTHER" id="PTHR35889:SF3">
    <property type="entry name" value="F-BOX DOMAIN-CONTAINING PROTEIN"/>
    <property type="match status" value="1"/>
</dbReference>
<dbReference type="PANTHER" id="PTHR35889">
    <property type="entry name" value="CYCLOINULO-OLIGOSACCHARIDE FRUCTANOTRANSFERASE-RELATED"/>
    <property type="match status" value="1"/>
</dbReference>
<protein>
    <submittedName>
        <fullName evidence="4">Planctomycete cytochrome C</fullName>
    </submittedName>
</protein>
<evidence type="ECO:0000313" key="5">
    <source>
        <dbReference type="Proteomes" id="UP000320176"/>
    </source>
</evidence>
<comment type="caution">
    <text evidence="4">The sequence shown here is derived from an EMBL/GenBank/DDBJ whole genome shotgun (WGS) entry which is preliminary data.</text>
</comment>
<keyword evidence="2" id="KW-0472">Membrane</keyword>
<feature type="transmembrane region" description="Helical" evidence="2">
    <location>
        <begin position="250"/>
        <end position="271"/>
    </location>
</feature>
<gene>
    <name evidence="4" type="ORF">Pla52n_41340</name>
</gene>
<keyword evidence="5" id="KW-1185">Reference proteome</keyword>
<organism evidence="4 5">
    <name type="scientific">Stieleria varia</name>
    <dbReference type="NCBI Taxonomy" id="2528005"/>
    <lineage>
        <taxon>Bacteria</taxon>
        <taxon>Pseudomonadati</taxon>
        <taxon>Planctomycetota</taxon>
        <taxon>Planctomycetia</taxon>
        <taxon>Pirellulales</taxon>
        <taxon>Pirellulaceae</taxon>
        <taxon>Stieleria</taxon>
    </lineage>
</organism>
<feature type="domain" description="Cytochrome C Planctomycete-type" evidence="3">
    <location>
        <begin position="61"/>
        <end position="113"/>
    </location>
</feature>
<keyword evidence="2" id="KW-1133">Transmembrane helix</keyword>
<sequence>MYTRSHLLAFHRVLLPAVMAMTLFLSFVALVSAQEVRSPRDPDGRMVNFERDIVPIFQKHCLECHGPKEAKSDFRIDELDTVMAYVEPGDVESSAMFVEYMTTDDPDLMMPPPSKGGPLSAAELSLVHLWIAEGANWPEGVIVGEPGVEGHEAVVEPKPEVARSVVGRLWGFQGYFHPAAVHFPIALLSLGGLFVIVGLKWPTLGTQIPLACLLLGAPAAIGATLMGLSFATEQGYGSWTKVDFDSEVFWHRWSGVIVAVLATVFAVIALMSLKKKNDGLTRVWKIGLVVLAGMIGAVGHQGGELSYGKDFYTRAFNVLTGGSSEEKVPPTEADTSEADATEADTTVDPDAVPSGDA</sequence>
<dbReference type="Proteomes" id="UP000320176">
    <property type="component" value="Unassembled WGS sequence"/>
</dbReference>
<evidence type="ECO:0000259" key="3">
    <source>
        <dbReference type="Pfam" id="PF07635"/>
    </source>
</evidence>